<dbReference type="Pfam" id="PF11841">
    <property type="entry name" value="ELMO_ARM"/>
    <property type="match status" value="1"/>
</dbReference>
<evidence type="ECO:0000313" key="2">
    <source>
        <dbReference type="EMBL" id="KAI1701074.1"/>
    </source>
</evidence>
<name>A0AAD4QWS5_9BILA</name>
<evidence type="ECO:0000313" key="3">
    <source>
        <dbReference type="Proteomes" id="UP001201812"/>
    </source>
</evidence>
<dbReference type="InterPro" id="IPR016024">
    <property type="entry name" value="ARM-type_fold"/>
</dbReference>
<gene>
    <name evidence="2" type="ORF">DdX_16304</name>
</gene>
<accession>A0AAD4QWS5</accession>
<dbReference type="SUPFAM" id="SSF48371">
    <property type="entry name" value="ARM repeat"/>
    <property type="match status" value="1"/>
</dbReference>
<comment type="caution">
    <text evidence="2">The sequence shown here is derived from an EMBL/GenBank/DDBJ whole genome shotgun (WGS) entry which is preliminary data.</text>
</comment>
<feature type="domain" description="ELMO armadillo-like helical" evidence="1">
    <location>
        <begin position="185"/>
        <end position="340"/>
    </location>
</feature>
<dbReference type="AlphaFoldDB" id="A0AAD4QWS5"/>
<protein>
    <submittedName>
        <fullName evidence="2">Cell death abnormality protein 12</fullName>
    </submittedName>
</protein>
<keyword evidence="3" id="KW-1185">Reference proteome</keyword>
<organism evidence="2 3">
    <name type="scientific">Ditylenchus destructor</name>
    <dbReference type="NCBI Taxonomy" id="166010"/>
    <lineage>
        <taxon>Eukaryota</taxon>
        <taxon>Metazoa</taxon>
        <taxon>Ecdysozoa</taxon>
        <taxon>Nematoda</taxon>
        <taxon>Chromadorea</taxon>
        <taxon>Rhabditida</taxon>
        <taxon>Tylenchina</taxon>
        <taxon>Tylenchomorpha</taxon>
        <taxon>Sphaerularioidea</taxon>
        <taxon>Anguinidae</taxon>
        <taxon>Anguininae</taxon>
        <taxon>Ditylenchus</taxon>
    </lineage>
</organism>
<dbReference type="Proteomes" id="UP001201812">
    <property type="component" value="Unassembled WGS sequence"/>
</dbReference>
<dbReference type="InterPro" id="IPR024574">
    <property type="entry name" value="ELMO_ARM"/>
</dbReference>
<sequence>MTANFHASAKVLNFIDTRPKDNEVKGAVRLDPNIQRYIGNRGNPDGLLRLESEIDKATPPSTFATFDKQDENLADFINRLSNQLGQPQNDLYAIINSSPSKESSGEHDTYGLMFDDGRRFVTEENRHLIPQGFMLILTASPVNYAATFLSQLKHIEGNVGRQSRAISVQNSIFNFYITLSADIAFARALHSINGIRKLIGAMEDGLFETDVGVLCQILQIFIVLMDHEDIIDWKVDITSKLVEKIAVYVSGKSKLENNDSLYLSSNILLNVLTNCDNHCQTVKEQLKFEALIRHLVNSDDRVLLSALTLMNSLYTKSNSEEKLAIIKILHSKVFVAEIDKVIMREVHSPNQRIREQLIQLQEIIVEELSSLLLQLPTDQQVADIMVCCSIFTISSLH</sequence>
<proteinExistence type="predicted"/>
<dbReference type="EMBL" id="JAKKPZ010000127">
    <property type="protein sequence ID" value="KAI1701074.1"/>
    <property type="molecule type" value="Genomic_DNA"/>
</dbReference>
<reference evidence="2" key="1">
    <citation type="submission" date="2022-01" db="EMBL/GenBank/DDBJ databases">
        <title>Genome Sequence Resource for Two Populations of Ditylenchus destructor, the Migratory Endoparasitic Phytonematode.</title>
        <authorList>
            <person name="Zhang H."/>
            <person name="Lin R."/>
            <person name="Xie B."/>
        </authorList>
    </citation>
    <scope>NUCLEOTIDE SEQUENCE</scope>
    <source>
        <strain evidence="2">BazhouSP</strain>
    </source>
</reference>
<evidence type="ECO:0000259" key="1">
    <source>
        <dbReference type="Pfam" id="PF11841"/>
    </source>
</evidence>